<dbReference type="InterPro" id="IPR014721">
    <property type="entry name" value="Ribsml_uS5_D2-typ_fold_subgr"/>
</dbReference>
<sequence>MTEKKQEKFYQAIGRRKESTAAVRLFEGRKESQVNGVPASAYFPADASQSRLAEPFRATGTEGKFYFVAKSAGGGKTGQLDSVVLGIARALVSFNADLRKPLRDVELLTRDPREKERKKYFLKKARKRPQYSKR</sequence>
<keyword evidence="2 4" id="KW-0689">Ribosomal protein</keyword>
<dbReference type="SUPFAM" id="SSF54211">
    <property type="entry name" value="Ribosomal protein S5 domain 2-like"/>
    <property type="match status" value="1"/>
</dbReference>
<evidence type="ECO:0000313" key="7">
    <source>
        <dbReference type="Proteomes" id="UP000176967"/>
    </source>
</evidence>
<keyword evidence="3 4" id="KW-0687">Ribonucleoprotein</keyword>
<dbReference type="GO" id="GO:0003735">
    <property type="term" value="F:structural constituent of ribosome"/>
    <property type="evidence" value="ECO:0007669"/>
    <property type="project" value="InterPro"/>
</dbReference>
<dbReference type="InterPro" id="IPR023035">
    <property type="entry name" value="Ribosomal_uS9_bac/plastid"/>
</dbReference>
<dbReference type="GO" id="GO:0015935">
    <property type="term" value="C:small ribosomal subunit"/>
    <property type="evidence" value="ECO:0007669"/>
    <property type="project" value="TreeGrafter"/>
</dbReference>
<accession>A0A1F4VQZ3</accession>
<dbReference type="EMBL" id="MEVL01000038">
    <property type="protein sequence ID" value="OGC59626.1"/>
    <property type="molecule type" value="Genomic_DNA"/>
</dbReference>
<dbReference type="Pfam" id="PF00380">
    <property type="entry name" value="Ribosomal_S9"/>
    <property type="match status" value="1"/>
</dbReference>
<dbReference type="InterPro" id="IPR020574">
    <property type="entry name" value="Ribosomal_uS9_CS"/>
</dbReference>
<reference evidence="6 7" key="1">
    <citation type="journal article" date="2016" name="Nat. Commun.">
        <title>Thousands of microbial genomes shed light on interconnected biogeochemical processes in an aquifer system.</title>
        <authorList>
            <person name="Anantharaman K."/>
            <person name="Brown C.T."/>
            <person name="Hug L.A."/>
            <person name="Sharon I."/>
            <person name="Castelle C.J."/>
            <person name="Probst A.J."/>
            <person name="Thomas B.C."/>
            <person name="Singh A."/>
            <person name="Wilkins M.J."/>
            <person name="Karaoz U."/>
            <person name="Brodie E.L."/>
            <person name="Williams K.H."/>
            <person name="Hubbard S.S."/>
            <person name="Banfield J.F."/>
        </authorList>
    </citation>
    <scope>NUCLEOTIDE SEQUENCE [LARGE SCALE GENOMIC DNA]</scope>
</reference>
<evidence type="ECO:0000256" key="3">
    <source>
        <dbReference type="ARBA" id="ARBA00023274"/>
    </source>
</evidence>
<dbReference type="PROSITE" id="PS00360">
    <property type="entry name" value="RIBOSOMAL_S9"/>
    <property type="match status" value="1"/>
</dbReference>
<dbReference type="InterPro" id="IPR000754">
    <property type="entry name" value="Ribosomal_uS9"/>
</dbReference>
<protein>
    <recommendedName>
        <fullName evidence="5">30S ribosomal protein S9</fullName>
    </recommendedName>
</protein>
<proteinExistence type="inferred from homology"/>
<evidence type="ECO:0000256" key="5">
    <source>
        <dbReference type="RuleBase" id="RU003816"/>
    </source>
</evidence>
<dbReference type="Gene3D" id="3.30.230.10">
    <property type="match status" value="1"/>
</dbReference>
<comment type="similarity">
    <text evidence="1 4">Belongs to the universal ribosomal protein uS9 family.</text>
</comment>
<dbReference type="PANTHER" id="PTHR21569">
    <property type="entry name" value="RIBOSOMAL PROTEIN S9"/>
    <property type="match status" value="1"/>
</dbReference>
<dbReference type="GO" id="GO:0006412">
    <property type="term" value="P:translation"/>
    <property type="evidence" value="ECO:0007669"/>
    <property type="project" value="InterPro"/>
</dbReference>
<dbReference type="GO" id="GO:0003723">
    <property type="term" value="F:RNA binding"/>
    <property type="evidence" value="ECO:0007669"/>
    <property type="project" value="TreeGrafter"/>
</dbReference>
<evidence type="ECO:0000256" key="2">
    <source>
        <dbReference type="ARBA" id="ARBA00022980"/>
    </source>
</evidence>
<evidence type="ECO:0000256" key="1">
    <source>
        <dbReference type="ARBA" id="ARBA00005251"/>
    </source>
</evidence>
<dbReference type="AlphaFoldDB" id="A0A1F4VQZ3"/>
<organism evidence="6 7">
    <name type="scientific">candidate division WWE3 bacterium RIFCSPLOWO2_01_FULL_53_14</name>
    <dbReference type="NCBI Taxonomy" id="1802628"/>
    <lineage>
        <taxon>Bacteria</taxon>
        <taxon>Katanobacteria</taxon>
    </lineage>
</organism>
<dbReference type="STRING" id="1802628.A2890_00330"/>
<dbReference type="NCBIfam" id="NF001099">
    <property type="entry name" value="PRK00132.1"/>
    <property type="match status" value="1"/>
</dbReference>
<dbReference type="GO" id="GO:0005737">
    <property type="term" value="C:cytoplasm"/>
    <property type="evidence" value="ECO:0007669"/>
    <property type="project" value="UniProtKB-ARBA"/>
</dbReference>
<comment type="caution">
    <text evidence="6">The sequence shown here is derived from an EMBL/GenBank/DDBJ whole genome shotgun (WGS) entry which is preliminary data.</text>
</comment>
<dbReference type="InterPro" id="IPR020568">
    <property type="entry name" value="Ribosomal_Su5_D2-typ_SF"/>
</dbReference>
<gene>
    <name evidence="6" type="ORF">A2890_00330</name>
</gene>
<dbReference type="Proteomes" id="UP000176967">
    <property type="component" value="Unassembled WGS sequence"/>
</dbReference>
<dbReference type="PANTHER" id="PTHR21569:SF1">
    <property type="entry name" value="SMALL RIBOSOMAL SUBUNIT PROTEIN US9M"/>
    <property type="match status" value="1"/>
</dbReference>
<evidence type="ECO:0000256" key="4">
    <source>
        <dbReference type="RuleBase" id="RU003815"/>
    </source>
</evidence>
<name>A0A1F4VQZ3_UNCKA</name>
<evidence type="ECO:0000313" key="6">
    <source>
        <dbReference type="EMBL" id="OGC59626.1"/>
    </source>
</evidence>